<dbReference type="PANTHER" id="PTHR33376:SF2">
    <property type="entry name" value="DICARBOXYLATE-BINDING PERIPLASMIC PROTEIN"/>
    <property type="match status" value="1"/>
</dbReference>
<accession>A0A0V8HLK2</accession>
<dbReference type="InterPro" id="IPR018389">
    <property type="entry name" value="DctP_fam"/>
</dbReference>
<dbReference type="Pfam" id="PF03480">
    <property type="entry name" value="DctP"/>
    <property type="match status" value="1"/>
</dbReference>
<proteinExistence type="predicted"/>
<dbReference type="GO" id="GO:0030246">
    <property type="term" value="F:carbohydrate binding"/>
    <property type="evidence" value="ECO:0007669"/>
    <property type="project" value="TreeGrafter"/>
</dbReference>
<dbReference type="AlphaFoldDB" id="A0A0V8HLK2"/>
<reference evidence="4" key="1">
    <citation type="submission" date="2016-08" db="EMBL/GenBank/DDBJ databases">
        <authorList>
            <person name="Varghese N."/>
            <person name="Submissions Spin"/>
        </authorList>
    </citation>
    <scope>NUCLEOTIDE SEQUENCE [LARGE SCALE GENOMIC DNA]</scope>
    <source>
        <strain evidence="4">SGD-1123</strain>
    </source>
</reference>
<dbReference type="InterPro" id="IPR004682">
    <property type="entry name" value="TRAP_DctP"/>
</dbReference>
<dbReference type="PROSITE" id="PS51257">
    <property type="entry name" value="PROKAR_LIPOPROTEIN"/>
    <property type="match status" value="1"/>
</dbReference>
<dbReference type="Gene3D" id="3.40.190.170">
    <property type="entry name" value="Bacterial extracellular solute-binding protein, family 7"/>
    <property type="match status" value="1"/>
</dbReference>
<dbReference type="NCBIfam" id="TIGR00787">
    <property type="entry name" value="dctP"/>
    <property type="match status" value="1"/>
</dbReference>
<keyword evidence="4" id="KW-1185">Reference proteome</keyword>
<sequence>MIHLRKSGLTILILLLLLTTVACSNNTEAEPASGSEKKYTFKLAHITPTDHMWHKAAEKFKEELDKRSEGRMKVEIYPASQLGTEADMVQQISAGSVDFGFITAAYMSSRAPAFTAWFAPYAFKDLEAANASRDTEIAKKILATLDDQGIKGLDYLFAGNRVMLFKDKEVKKPEDMKGLSFRVTPSPPLQDFYKSLGASPESLPLPEVYAAIQTGVIDGMDMDLDATITNKYHEVAKYGAVTNHMVWPAVAMMNKEKYEKMSDNDKKIIDESIKAAAEYAVKTRSSQEEEFKKTLSDEGMKIYEIDQKLFEPYIKEFDEKYGPTDPLIQEFIDTFRK</sequence>
<dbReference type="Proteomes" id="UP000181997">
    <property type="component" value="Unassembled WGS sequence"/>
</dbReference>
<dbReference type="RefSeq" id="WP_058297552.1">
    <property type="nucleotide sequence ID" value="NZ_FMAU01000001.1"/>
</dbReference>
<dbReference type="OrthoDB" id="9776801at2"/>
<evidence type="ECO:0000313" key="4">
    <source>
        <dbReference type="Proteomes" id="UP000181997"/>
    </source>
</evidence>
<dbReference type="GO" id="GO:0055085">
    <property type="term" value="P:transmembrane transport"/>
    <property type="evidence" value="ECO:0007669"/>
    <property type="project" value="InterPro"/>
</dbReference>
<feature type="chain" id="PRO_5038858904" evidence="2">
    <location>
        <begin position="25"/>
        <end position="337"/>
    </location>
</feature>
<dbReference type="PIRSF" id="PIRSF006470">
    <property type="entry name" value="DctB"/>
    <property type="match status" value="1"/>
</dbReference>
<evidence type="ECO:0000256" key="2">
    <source>
        <dbReference type="SAM" id="SignalP"/>
    </source>
</evidence>
<dbReference type="NCBIfam" id="NF037995">
    <property type="entry name" value="TRAP_S1"/>
    <property type="match status" value="1"/>
</dbReference>
<dbReference type="GO" id="GO:0030288">
    <property type="term" value="C:outer membrane-bounded periplasmic space"/>
    <property type="evidence" value="ECO:0007669"/>
    <property type="project" value="InterPro"/>
</dbReference>
<name>A0A0V8HLK2_9BACI</name>
<feature type="signal peptide" evidence="2">
    <location>
        <begin position="1"/>
        <end position="24"/>
    </location>
</feature>
<keyword evidence="3" id="KW-0675">Receptor</keyword>
<protein>
    <submittedName>
        <fullName evidence="3">Tripartite ATP-independent transporter solute receptor, DctP family</fullName>
    </submittedName>
</protein>
<dbReference type="InterPro" id="IPR038404">
    <property type="entry name" value="TRAP_DctP_sf"/>
</dbReference>
<keyword evidence="1 2" id="KW-0732">Signal</keyword>
<dbReference type="PANTHER" id="PTHR33376">
    <property type="match status" value="1"/>
</dbReference>
<evidence type="ECO:0000313" key="3">
    <source>
        <dbReference type="EMBL" id="SCB81850.1"/>
    </source>
</evidence>
<organism evidence="3 4">
    <name type="scientific">[Bacillus] enclensis</name>
    <dbReference type="NCBI Taxonomy" id="1402860"/>
    <lineage>
        <taxon>Bacteria</taxon>
        <taxon>Bacillati</taxon>
        <taxon>Bacillota</taxon>
        <taxon>Bacilli</taxon>
        <taxon>Bacillales</taxon>
        <taxon>Bacillaceae</taxon>
        <taxon>Rossellomorea</taxon>
    </lineage>
</organism>
<dbReference type="EMBL" id="FMAU01000001">
    <property type="protein sequence ID" value="SCB81850.1"/>
    <property type="molecule type" value="Genomic_DNA"/>
</dbReference>
<evidence type="ECO:0000256" key="1">
    <source>
        <dbReference type="ARBA" id="ARBA00022729"/>
    </source>
</evidence>
<dbReference type="CDD" id="cd13603">
    <property type="entry name" value="PBP2_TRAP_Siap_TeaA_like"/>
    <property type="match status" value="1"/>
</dbReference>
<gene>
    <name evidence="3" type="ORF">GA0061094_0716</name>
</gene>